<dbReference type="KEGG" id="wvi:Weevi_0045"/>
<dbReference type="AlphaFoldDB" id="F0P2G1"/>
<dbReference type="STRING" id="865938.Weevi_0045"/>
<evidence type="ECO:0000313" key="3">
    <source>
        <dbReference type="Proteomes" id="UP000008641"/>
    </source>
</evidence>
<dbReference type="InterPro" id="IPR029079">
    <property type="entry name" value="Imm43"/>
</dbReference>
<evidence type="ECO:0000259" key="1">
    <source>
        <dbReference type="Pfam" id="PF15570"/>
    </source>
</evidence>
<organism evidence="2 3">
    <name type="scientific">Weeksella virosa (strain ATCC 43766 / DSM 16922 / JCM 21250 / CCUG 30538 / CDC 9751 / IAM 14551 / NBRC 16016 / NCTC 11634 / CL345/78)</name>
    <dbReference type="NCBI Taxonomy" id="865938"/>
    <lineage>
        <taxon>Bacteria</taxon>
        <taxon>Pseudomonadati</taxon>
        <taxon>Bacteroidota</taxon>
        <taxon>Flavobacteriia</taxon>
        <taxon>Flavobacteriales</taxon>
        <taxon>Weeksellaceae</taxon>
        <taxon>Weeksella</taxon>
    </lineage>
</organism>
<dbReference type="EMBL" id="CP002455">
    <property type="protein sequence ID" value="ADX66773.1"/>
    <property type="molecule type" value="Genomic_DNA"/>
</dbReference>
<reference evidence="2 3" key="1">
    <citation type="journal article" date="2011" name="Stand. Genomic Sci.">
        <title>Complete genome sequence of Weeksella virosa type strain (9751).</title>
        <authorList>
            <person name="Lang E."/>
            <person name="Teshima H."/>
            <person name="Lucas S."/>
            <person name="Lapidus A."/>
            <person name="Hammon N."/>
            <person name="Deshpande S."/>
            <person name="Nolan M."/>
            <person name="Cheng J.F."/>
            <person name="Pitluck S."/>
            <person name="Liolios K."/>
            <person name="Pagani I."/>
            <person name="Mikhailova N."/>
            <person name="Ivanova N."/>
            <person name="Mavromatis K."/>
            <person name="Pati A."/>
            <person name="Tapia R."/>
            <person name="Han C."/>
            <person name="Goodwin L."/>
            <person name="Chen A."/>
            <person name="Palaniappan K."/>
            <person name="Land M."/>
            <person name="Hauser L."/>
            <person name="Chang Y.J."/>
            <person name="Jeffries C.D."/>
            <person name="Brambilla E.M."/>
            <person name="Kopitz M."/>
            <person name="Rohde M."/>
            <person name="Goker M."/>
            <person name="Tindall B.J."/>
            <person name="Detter J.C."/>
            <person name="Woyke T."/>
            <person name="Bristow J."/>
            <person name="Eisen J.A."/>
            <person name="Markowitz V."/>
            <person name="Hugenholtz P."/>
            <person name="Klenk H.P."/>
            <person name="Kyrpides N.C."/>
        </authorList>
    </citation>
    <scope>NUCLEOTIDE SEQUENCE [LARGE SCALE GENOMIC DNA]</scope>
    <source>
        <strain evidence="3">ATCC 43766 / DSM 16922 / JCM 21250 / NBRC 16016 / NCTC 11634 / CL345/78</strain>
    </source>
</reference>
<dbReference type="eggNOG" id="ENOG5033IRQ">
    <property type="taxonomic scope" value="Bacteria"/>
</dbReference>
<evidence type="ECO:0000313" key="2">
    <source>
        <dbReference type="EMBL" id="ADX66773.1"/>
    </source>
</evidence>
<reference evidence="3" key="2">
    <citation type="journal article" date="2011" name="Stand. Genomic Sci.">
        <title>Complete genome sequence of Weeksella virosa type strain (9751T).</title>
        <authorList>
            <person name="Lang E."/>
            <person name="Teshima H."/>
            <person name="Lucas S."/>
            <person name="Lapidus A."/>
            <person name="Hammon N."/>
            <person name="Deshpande S."/>
            <person name="Nolan M."/>
            <person name="Cheng J."/>
            <person name="Pitluck S."/>
            <person name="Liolios K."/>
            <person name="Pagani I."/>
            <person name="Mikhailova N."/>
            <person name="Ivanova N."/>
            <person name="Mavromatis K."/>
            <person name="Pati A."/>
            <person name="Tapia R."/>
            <person name="Han C."/>
            <person name="Goodwin L."/>
            <person name="Chen A."/>
            <person name="Palaniappan K."/>
            <person name="Land M."/>
            <person name="Hauser L."/>
            <person name="Chang Y."/>
            <person name="Jeffries C."/>
            <person name="Brambilla E."/>
            <person name="Kopitz M."/>
            <person name="Rohde M."/>
            <person name="Goker M."/>
            <person name="Tindall B."/>
            <person name="Detter J."/>
            <person name="Woyke T."/>
            <person name="Bristow J."/>
            <person name="Eisen J."/>
            <person name="Markowitz V."/>
            <person name="Hugenholtz P."/>
            <person name="Klenk H."/>
            <person name="Kyrpides N."/>
        </authorList>
    </citation>
    <scope>NUCLEOTIDE SEQUENCE [LARGE SCALE GENOMIC DNA]</scope>
    <source>
        <strain evidence="3">ATCC 43766 / DSM 16922 / JCM 21250 / NBRC 16016 / NCTC 11634 / CL345/78</strain>
    </source>
</reference>
<dbReference type="HOGENOM" id="CLU_1293820_0_0_10"/>
<protein>
    <recommendedName>
        <fullName evidence="1">Immunity protein 43 domain-containing protein</fullName>
    </recommendedName>
</protein>
<accession>F0P2G1</accession>
<dbReference type="RefSeq" id="WP_013597169.1">
    <property type="nucleotide sequence ID" value="NC_015144.1"/>
</dbReference>
<sequence length="224" mass="25941">MQEAAKKQLLKSPDSEKELLIWGIPIEKVDEMAALGIPLAASGDIGISEVFNPKKTHPDFVFPWVGATPVKDVAAMPEEVVICLKKVKGVHFDLLVYNNFFIVSEKLYEYMVINGFNYENGKSIAHILDTKGKKLTEEKFYLLRFYWWEITTEEVGIFTSEDESSHPRAITHSSKNFLMTTQLGYENELFVNKQLKEDIEAKFKNPTLYTMKEWEELNKEDWEF</sequence>
<gene>
    <name evidence="2" type="ordered locus">Weevi_0045</name>
</gene>
<name>F0P2G1_WEEVC</name>
<feature type="domain" description="Immunity protein 43" evidence="1">
    <location>
        <begin position="44"/>
        <end position="146"/>
    </location>
</feature>
<dbReference type="Pfam" id="PF15570">
    <property type="entry name" value="Imm43"/>
    <property type="match status" value="1"/>
</dbReference>
<keyword evidence="3" id="KW-1185">Reference proteome</keyword>
<dbReference type="Proteomes" id="UP000008641">
    <property type="component" value="Chromosome"/>
</dbReference>
<proteinExistence type="predicted"/>
<dbReference type="OrthoDB" id="9429682at2"/>